<evidence type="ECO:0000313" key="14">
    <source>
        <dbReference type="EMBL" id="EXY88321.1"/>
    </source>
</evidence>
<reference evidence="14 15" key="1">
    <citation type="submission" date="2014-02" db="EMBL/GenBank/DDBJ databases">
        <authorList>
            <person name="Sears C."/>
            <person name="Carroll K."/>
            <person name="Sack B.R."/>
            <person name="Qadri F."/>
            <person name="Myers L.L."/>
            <person name="Chung G.-T."/>
            <person name="Escheverria P."/>
            <person name="Fraser C.M."/>
            <person name="Sadzewicz L."/>
            <person name="Shefchek K.A."/>
            <person name="Tallon L."/>
            <person name="Das S.P."/>
            <person name="Daugherty S."/>
            <person name="Mongodin E.F."/>
        </authorList>
    </citation>
    <scope>NUCLEOTIDE SEQUENCE [LARGE SCALE GENOMIC DNA]</scope>
    <source>
        <strain evidence="14">3998T</strain>
        <strain evidence="15">3998T(B)3</strain>
    </source>
</reference>
<keyword evidence="10" id="KW-0732">Signal</keyword>
<dbReference type="EMBL" id="JGDB01000285">
    <property type="protein sequence ID" value="EXY88321.1"/>
    <property type="molecule type" value="Genomic_DNA"/>
</dbReference>
<dbReference type="InterPro" id="IPR012910">
    <property type="entry name" value="Plug_dom"/>
</dbReference>
<comment type="caution">
    <text evidence="14">The sequence shown here is derived from an EMBL/GenBank/DDBJ whole genome shotgun (WGS) entry which is preliminary data.</text>
</comment>
<dbReference type="GO" id="GO:0009279">
    <property type="term" value="C:cell outer membrane"/>
    <property type="evidence" value="ECO:0007669"/>
    <property type="project" value="UniProtKB-SubCell"/>
</dbReference>
<keyword evidence="5 9" id="KW-0798">TonB box</keyword>
<comment type="subcellular location">
    <subcellularLocation>
        <location evidence="1 8">Cell outer membrane</location>
        <topology evidence="1 8">Multi-pass membrane protein</topology>
    </subcellularLocation>
</comment>
<dbReference type="Gene3D" id="2.60.40.1120">
    <property type="entry name" value="Carboxypeptidase-like, regulatory domain"/>
    <property type="match status" value="1"/>
</dbReference>
<dbReference type="InterPro" id="IPR023996">
    <property type="entry name" value="TonB-dep_OMP_SusC/RagA"/>
</dbReference>
<dbReference type="InterPro" id="IPR023997">
    <property type="entry name" value="TonB-dep_OMP_SusC/RagA_CS"/>
</dbReference>
<keyword evidence="3 8" id="KW-1134">Transmembrane beta strand</keyword>
<dbReference type="PATRIC" id="fig|1339316.3.peg.4780"/>
<evidence type="ECO:0000259" key="12">
    <source>
        <dbReference type="Pfam" id="PF07715"/>
    </source>
</evidence>
<feature type="domain" description="TonB-dependent receptor-like beta-barrel" evidence="11">
    <location>
        <begin position="435"/>
        <end position="1045"/>
    </location>
</feature>
<feature type="domain" description="TonB-dependent receptor plug" evidence="12">
    <location>
        <begin position="146"/>
        <end position="255"/>
    </location>
</feature>
<dbReference type="Pfam" id="PF00593">
    <property type="entry name" value="TonB_dep_Rec_b-barrel"/>
    <property type="match status" value="1"/>
</dbReference>
<feature type="signal peptide" evidence="10">
    <location>
        <begin position="1"/>
        <end position="38"/>
    </location>
</feature>
<dbReference type="AlphaFoldDB" id="A0A015UZ86"/>
<dbReference type="FunFam" id="2.60.40.1120:FF:000003">
    <property type="entry name" value="Outer membrane protein Omp121"/>
    <property type="match status" value="1"/>
</dbReference>
<evidence type="ECO:0000313" key="13">
    <source>
        <dbReference type="EMBL" id="EXY88019.1"/>
    </source>
</evidence>
<evidence type="ECO:0000256" key="3">
    <source>
        <dbReference type="ARBA" id="ARBA00022452"/>
    </source>
</evidence>
<dbReference type="NCBIfam" id="TIGR04056">
    <property type="entry name" value="OMP_RagA_SusC"/>
    <property type="match status" value="1"/>
</dbReference>
<dbReference type="InterPro" id="IPR000531">
    <property type="entry name" value="Beta-barrel_TonB"/>
</dbReference>
<keyword evidence="4 8" id="KW-0812">Transmembrane</keyword>
<comment type="similarity">
    <text evidence="8 9">Belongs to the TonB-dependent receptor family.</text>
</comment>
<evidence type="ECO:0000256" key="8">
    <source>
        <dbReference type="PROSITE-ProRule" id="PRU01360"/>
    </source>
</evidence>
<gene>
    <name evidence="14" type="ORF">M125_5038</name>
    <name evidence="13" type="ORF">M125_5347</name>
</gene>
<dbReference type="InterPro" id="IPR036942">
    <property type="entry name" value="Beta-barrel_TonB_sf"/>
</dbReference>
<organism evidence="14 15">
    <name type="scientific">Bacteroides fragilis str. 3998T(B)3</name>
    <dbReference type="NCBI Taxonomy" id="1339316"/>
    <lineage>
        <taxon>Bacteria</taxon>
        <taxon>Pseudomonadati</taxon>
        <taxon>Bacteroidota</taxon>
        <taxon>Bacteroidia</taxon>
        <taxon>Bacteroidales</taxon>
        <taxon>Bacteroidaceae</taxon>
        <taxon>Bacteroides</taxon>
    </lineage>
</organism>
<dbReference type="Gene3D" id="2.40.170.20">
    <property type="entry name" value="TonB-dependent receptor, beta-barrel domain"/>
    <property type="match status" value="1"/>
</dbReference>
<dbReference type="InterPro" id="IPR039426">
    <property type="entry name" value="TonB-dep_rcpt-like"/>
</dbReference>
<dbReference type="Gene3D" id="2.170.130.10">
    <property type="entry name" value="TonB-dependent receptor, plug domain"/>
    <property type="match status" value="1"/>
</dbReference>
<evidence type="ECO:0000256" key="2">
    <source>
        <dbReference type="ARBA" id="ARBA00022448"/>
    </source>
</evidence>
<dbReference type="Pfam" id="PF13715">
    <property type="entry name" value="CarbopepD_reg_2"/>
    <property type="match status" value="1"/>
</dbReference>
<keyword evidence="2 8" id="KW-0813">Transport</keyword>
<evidence type="ECO:0000256" key="6">
    <source>
        <dbReference type="ARBA" id="ARBA00023136"/>
    </source>
</evidence>
<evidence type="ECO:0000259" key="11">
    <source>
        <dbReference type="Pfam" id="PF00593"/>
    </source>
</evidence>
<dbReference type="InterPro" id="IPR008969">
    <property type="entry name" value="CarboxyPept-like_regulatory"/>
</dbReference>
<evidence type="ECO:0000313" key="15">
    <source>
        <dbReference type="Proteomes" id="UP000020773"/>
    </source>
</evidence>
<accession>A0A015UZ86</accession>
<keyword evidence="7 8" id="KW-0998">Cell outer membrane</keyword>
<proteinExistence type="inferred from homology"/>
<feature type="chain" id="PRO_5007367240" evidence="10">
    <location>
        <begin position="39"/>
        <end position="1086"/>
    </location>
</feature>
<name>A0A015UZ86_BACFG</name>
<dbReference type="SUPFAM" id="SSF56935">
    <property type="entry name" value="Porins"/>
    <property type="match status" value="1"/>
</dbReference>
<protein>
    <submittedName>
        <fullName evidence="14">TonB-linked outer membrane, SusC/RagA family protein</fullName>
    </submittedName>
</protein>
<dbReference type="SUPFAM" id="SSF49464">
    <property type="entry name" value="Carboxypeptidase regulatory domain-like"/>
    <property type="match status" value="1"/>
</dbReference>
<dbReference type="NCBIfam" id="TIGR04057">
    <property type="entry name" value="SusC_RagA_signa"/>
    <property type="match status" value="1"/>
</dbReference>
<evidence type="ECO:0000256" key="10">
    <source>
        <dbReference type="SAM" id="SignalP"/>
    </source>
</evidence>
<evidence type="ECO:0000256" key="4">
    <source>
        <dbReference type="ARBA" id="ARBA00022692"/>
    </source>
</evidence>
<dbReference type="InterPro" id="IPR037066">
    <property type="entry name" value="Plug_dom_sf"/>
</dbReference>
<evidence type="ECO:0000256" key="5">
    <source>
        <dbReference type="ARBA" id="ARBA00023077"/>
    </source>
</evidence>
<evidence type="ECO:0000256" key="1">
    <source>
        <dbReference type="ARBA" id="ARBA00004571"/>
    </source>
</evidence>
<dbReference type="FunFam" id="2.170.130.10:FF:000024">
    <property type="entry name" value="Outer membrane protein"/>
    <property type="match status" value="1"/>
</dbReference>
<sequence>MTEKTNLFPNLIRFRETNRLKMAIAASIMLWCATPQQAAADTYKKHEIASVQQQKVKTTGTVLDQNGEAMIGVSVKVKDNATMGTITDLEGKFSIDAPKGATLEISYIGYKTVTVKAEGTALHITMKEDAEVLDEVVIVGYGSQKKVNVTGAVGMVNSEVLEARPVQNVSQALQGVVPGLNLSVGNSGGALDSSMSINIRGAGTIGDGSGSSPLILIDGIEGDLNSVNPNDIENVSVLKDAASASIYGARAAFGVILVTTKSGKSGKAKVSYNGNVRFSDALCVPEMMDSYQFALYFNRAAENAGDSGPFSQEALDRILAYQAGTLKETMTMNEQTRKWQAYGGANANTDWFKEFYNDWVPSQEHSLSISGGSEKTQYTISGSFLDQNGLLRHGSDNFQRYTMNGKITSQIADWFTVTYSTKWTREDFDRPSYLTGLFFHNIARRWPTNPAYDPNGHPVDGMEIEQLENGGKQINQKDLNTQQLQFIFEPIKNWRINVEGSLRTTNTNEHWDVLPVYAYNADNEPYLISWNGGALGLSQVNEYSYKENYYTTNIYSDYFKQFDSGHYFKVMAGFNSELYKTRYVQAQKSTLISSSVPTINTATEDPKAWGGYAHNAVAGFFGRINYNYKDRYMVEANGRYDGSSRFIGDKRWGFFPSFSAGWNVAQEPFFERIAEKCSIGTLKLRASWGQLGNTDTKDAWYPFYQTMPTGSNYGWLLNGALPNYANNPGIVSMKKTWETIETWDVGLDWGLFNNRLTGSFDYFVRYTYDMIGPAPELAASLGTGVPKINNADMKSYGFELELGWRDRIRDFSYGVKFVLSDSQQKILKYPNEDYNIGTYYKGQKLNNIWGYKTIGIAQSQEEMDAHLAKVDQSALGSKWGAGDIMYADLDGDGKISTGSNKLGDTGDRVILGNSTPRFNYGLTIDASWKGIDFRAFFQGIGKRDYWLQGPYFWGSTGLGQWQAAGFKEHWDFWRPEGDPLGANTNAYYPRVARNGGKNTNVQSRYLQNAAYCRLKNIQIGYTLPKTWTEKAGMSSVRVYVSGDNLLTFSDITGIFDPEAIGSTYDANNGKLYPLQRVISVGLNVNF</sequence>
<dbReference type="Proteomes" id="UP000020773">
    <property type="component" value="Unassembled WGS sequence"/>
</dbReference>
<dbReference type="RefSeq" id="WP_032597223.1">
    <property type="nucleotide sequence ID" value="NZ_JGDB01000285.1"/>
</dbReference>
<keyword evidence="6 8" id="KW-0472">Membrane</keyword>
<evidence type="ECO:0000256" key="7">
    <source>
        <dbReference type="ARBA" id="ARBA00023237"/>
    </source>
</evidence>
<evidence type="ECO:0000256" key="9">
    <source>
        <dbReference type="RuleBase" id="RU003357"/>
    </source>
</evidence>
<dbReference type="EMBL" id="JGDB01000321">
    <property type="protein sequence ID" value="EXY88019.1"/>
    <property type="molecule type" value="Genomic_DNA"/>
</dbReference>
<dbReference type="Pfam" id="PF07715">
    <property type="entry name" value="Plug"/>
    <property type="match status" value="1"/>
</dbReference>
<dbReference type="PROSITE" id="PS52016">
    <property type="entry name" value="TONB_DEPENDENT_REC_3"/>
    <property type="match status" value="1"/>
</dbReference>